<dbReference type="EMBL" id="JXCE01000026">
    <property type="protein sequence ID" value="KPA44455.1"/>
    <property type="molecule type" value="Genomic_DNA"/>
</dbReference>
<comment type="caution">
    <text evidence="2">The sequence shown here is derived from an EMBL/GenBank/DDBJ whole genome shotgun (WGS) entry which is preliminary data.</text>
</comment>
<protein>
    <submittedName>
        <fullName evidence="2">Uncharacterized protein</fullName>
    </submittedName>
</protein>
<keyword evidence="3" id="KW-1185">Reference proteome</keyword>
<evidence type="ECO:0000313" key="3">
    <source>
        <dbReference type="Proteomes" id="UP000037904"/>
    </source>
</evidence>
<sequence length="129" mass="14453">MVCWIDDQGQRVEKDEEKSDEIRLINVKARRGMFGGGQAKERGGWLDGWTLSLQIVGRNQLRTVLGSFVEAGRAGVTKGTKAPGSLDDDETKPADGSANWRENRQWRYYRGQGCVSQREPVSTRAKARI</sequence>
<feature type="region of interest" description="Disordered" evidence="1">
    <location>
        <begin position="76"/>
        <end position="101"/>
    </location>
</feature>
<evidence type="ECO:0000256" key="1">
    <source>
        <dbReference type="SAM" id="MobiDB-lite"/>
    </source>
</evidence>
<organism evidence="2 3">
    <name type="scientific">Fusarium langsethiae</name>
    <dbReference type="NCBI Taxonomy" id="179993"/>
    <lineage>
        <taxon>Eukaryota</taxon>
        <taxon>Fungi</taxon>
        <taxon>Dikarya</taxon>
        <taxon>Ascomycota</taxon>
        <taxon>Pezizomycotina</taxon>
        <taxon>Sordariomycetes</taxon>
        <taxon>Hypocreomycetidae</taxon>
        <taxon>Hypocreales</taxon>
        <taxon>Nectriaceae</taxon>
        <taxon>Fusarium</taxon>
    </lineage>
</organism>
<proteinExistence type="predicted"/>
<name>A0A0N0V833_FUSLA</name>
<accession>A0A0N0V833</accession>
<dbReference type="Proteomes" id="UP000037904">
    <property type="component" value="Unassembled WGS sequence"/>
</dbReference>
<evidence type="ECO:0000313" key="2">
    <source>
        <dbReference type="EMBL" id="KPA44455.1"/>
    </source>
</evidence>
<reference evidence="2 3" key="1">
    <citation type="submission" date="2015-04" db="EMBL/GenBank/DDBJ databases">
        <title>The draft genome sequence of Fusarium langsethiae, a T-2/HT-2 mycotoxin producer.</title>
        <authorList>
            <person name="Lysoe E."/>
            <person name="Divon H.H."/>
            <person name="Terzi V."/>
            <person name="Orru L."/>
            <person name="Lamontanara A."/>
            <person name="Kolseth A.-K."/>
            <person name="Frandsen R.J."/>
            <person name="Nielsen K."/>
            <person name="Thrane U."/>
        </authorList>
    </citation>
    <scope>NUCLEOTIDE SEQUENCE [LARGE SCALE GENOMIC DNA]</scope>
    <source>
        <strain evidence="2 3">Fl201059</strain>
    </source>
</reference>
<gene>
    <name evidence="2" type="ORF">FLAG1_02659</name>
</gene>
<dbReference type="AlphaFoldDB" id="A0A0N0V833"/>